<accession>A0ABU6QV14</accession>
<dbReference type="EMBL" id="JASCZI010001670">
    <property type="protein sequence ID" value="MED6115326.1"/>
    <property type="molecule type" value="Genomic_DNA"/>
</dbReference>
<feature type="non-terminal residue" evidence="1">
    <location>
        <position position="61"/>
    </location>
</feature>
<proteinExistence type="predicted"/>
<name>A0ABU6QV14_9FABA</name>
<sequence length="61" mass="6833">MALALAICEGRWLSYILKDLQLVLDKPITLFCENQAAIPIASNPCSMEEQNTLRLIVKLSE</sequence>
<evidence type="ECO:0000313" key="1">
    <source>
        <dbReference type="EMBL" id="MED6115326.1"/>
    </source>
</evidence>
<dbReference type="Proteomes" id="UP001341840">
    <property type="component" value="Unassembled WGS sequence"/>
</dbReference>
<evidence type="ECO:0000313" key="2">
    <source>
        <dbReference type="Proteomes" id="UP001341840"/>
    </source>
</evidence>
<reference evidence="1 2" key="1">
    <citation type="journal article" date="2023" name="Plants (Basel)">
        <title>Bridging the Gap: Combining Genomics and Transcriptomics Approaches to Understand Stylosanthes scabra, an Orphan Legume from the Brazilian Caatinga.</title>
        <authorList>
            <person name="Ferreira-Neto J.R.C."/>
            <person name="da Silva M.D."/>
            <person name="Binneck E."/>
            <person name="de Melo N.F."/>
            <person name="da Silva R.H."/>
            <person name="de Melo A.L.T.M."/>
            <person name="Pandolfi V."/>
            <person name="Bustamante F.O."/>
            <person name="Brasileiro-Vidal A.C."/>
            <person name="Benko-Iseppon A.M."/>
        </authorList>
    </citation>
    <scope>NUCLEOTIDE SEQUENCE [LARGE SCALE GENOMIC DNA]</scope>
    <source>
        <tissue evidence="1">Leaves</tissue>
    </source>
</reference>
<protein>
    <submittedName>
        <fullName evidence="1">Uncharacterized protein</fullName>
    </submittedName>
</protein>
<comment type="caution">
    <text evidence="1">The sequence shown here is derived from an EMBL/GenBank/DDBJ whole genome shotgun (WGS) entry which is preliminary data.</text>
</comment>
<keyword evidence="2" id="KW-1185">Reference proteome</keyword>
<gene>
    <name evidence="1" type="ORF">PIB30_089385</name>
</gene>
<organism evidence="1 2">
    <name type="scientific">Stylosanthes scabra</name>
    <dbReference type="NCBI Taxonomy" id="79078"/>
    <lineage>
        <taxon>Eukaryota</taxon>
        <taxon>Viridiplantae</taxon>
        <taxon>Streptophyta</taxon>
        <taxon>Embryophyta</taxon>
        <taxon>Tracheophyta</taxon>
        <taxon>Spermatophyta</taxon>
        <taxon>Magnoliopsida</taxon>
        <taxon>eudicotyledons</taxon>
        <taxon>Gunneridae</taxon>
        <taxon>Pentapetalae</taxon>
        <taxon>rosids</taxon>
        <taxon>fabids</taxon>
        <taxon>Fabales</taxon>
        <taxon>Fabaceae</taxon>
        <taxon>Papilionoideae</taxon>
        <taxon>50 kb inversion clade</taxon>
        <taxon>dalbergioids sensu lato</taxon>
        <taxon>Dalbergieae</taxon>
        <taxon>Pterocarpus clade</taxon>
        <taxon>Stylosanthes</taxon>
    </lineage>
</organism>